<dbReference type="InterPro" id="IPR006656">
    <property type="entry name" value="Mopterin_OxRdtase"/>
</dbReference>
<dbReference type="EMBL" id="CP053716">
    <property type="protein sequence ID" value="QKF07695.1"/>
    <property type="molecule type" value="Genomic_DNA"/>
</dbReference>
<evidence type="ECO:0000256" key="7">
    <source>
        <dbReference type="ARBA" id="ARBA00023004"/>
    </source>
</evidence>
<keyword evidence="3" id="KW-0500">Molybdenum</keyword>
<dbReference type="KEGG" id="bwa:HLV38_05905"/>
<sequence>MKPDGIERREFLTAAAAACALTAAGTGVAGMAPPTLAHGDEPAAPGAGHHPVEARVDEATGAVKVNDEVIVRNTGCLGCYSSCGSRVRLNRDATRILTVGGNPYHPSCAYPYLPFEAPLDDSYRAMSFAPGTGNLLRGSVCGRGNASLDGYTQPDRITMPLKRAGARGEGRWRPISWDKLIDEVVEGGKIFAELGEDRHVAGFRELHDTETPLNPEQPDLGPVSNQYVALGGRSDGRYMMSSRFASAYGSTNFYYHASTCGGCAVASWLAEDYWGWTAPDLDNCEYAIMSGYFPGANGFNFQGMGKRVSARLAKGECKVDVLDPTLQSGCVTSTMKGINWVPLRTTTTSSVILAMVRWMFENDAMNTEFLQFPSQEAGVAGGYAAHTNASFLVIADEGHPNHGMLMRAADAGMDVPENAAEVAAEAEAAGLPAPEYFVVIDRASGEPMLNTACPSARVDFEGQVAGVKVRSALLYLRDSAFEHTMQEYEQITQVPVAEIERMAREFTSHGVKAAMYGNGSTVMNNGIDTAFGMRMMNALIGSHQMVGGCNCLGGTFASTGDGPRYLLETIEGLPDLSNAQPISRTGKHFADTDEYRARVAAGEQHPLPLLPWFGHMVNSDNQALVSIVNKYPYQAKILVSWMVNTLQATPGAFRDEFIERFKDPDVIPLHIACDVVVGEHAQYADYIVPDTNPFETFGCSAEGGIWSGFGTTVRWRVKQPETIRLDDGRYASYETFIVDVAKRLDLPGFGKDAIAATDGSTWDFNDASDFFLKAAANIAYDLEPVADVDPYDVACQRLDELPAEWKHAVSSEEWPKVLNVLSRGGRYLPLDATYGEGGRAAAMLDMRSFVYSEPRRSVINHYTGLPHSPVVRTIEQTFADGTPFSQVHDADQYPFKHTGYKPRFRSVSMLANSPIMQDICTSNYLEVNLDDARELGISDGDLIRAAGPTGEPMVGRAWVRAGIARGTFATAFGYGHRAYGAQDVSIEGADVRKGDPAIGAGIALDVMDDPTVKAPLYPIADGEFGSPGRNGGMYRIEKVEGALR</sequence>
<dbReference type="PROSITE" id="PS51318">
    <property type="entry name" value="TAT"/>
    <property type="match status" value="1"/>
</dbReference>
<dbReference type="InterPro" id="IPR009010">
    <property type="entry name" value="Asp_de-COase-like_dom_sf"/>
</dbReference>
<evidence type="ECO:0000259" key="9">
    <source>
        <dbReference type="PROSITE" id="PS51669"/>
    </source>
</evidence>
<dbReference type="RefSeq" id="WP_173165048.1">
    <property type="nucleotide sequence ID" value="NZ_CP053716.1"/>
</dbReference>
<gene>
    <name evidence="10" type="ORF">HLV38_05905</name>
</gene>
<dbReference type="GO" id="GO:0043546">
    <property type="term" value="F:molybdopterin cofactor binding"/>
    <property type="evidence" value="ECO:0007669"/>
    <property type="project" value="InterPro"/>
</dbReference>
<keyword evidence="2" id="KW-0004">4Fe-4S</keyword>
<dbReference type="InterPro" id="IPR006963">
    <property type="entry name" value="Mopterin_OxRdtase_4Fe-4S_dom"/>
</dbReference>
<keyword evidence="11" id="KW-1185">Reference proteome</keyword>
<dbReference type="SUPFAM" id="SSF53706">
    <property type="entry name" value="Formate dehydrogenase/DMSO reductase, domains 1-3"/>
    <property type="match status" value="1"/>
</dbReference>
<dbReference type="Gene3D" id="2.40.40.20">
    <property type="match status" value="1"/>
</dbReference>
<accession>A0A6M8IXW6</accession>
<dbReference type="PANTHER" id="PTHR43742">
    <property type="entry name" value="TRIMETHYLAMINE-N-OXIDE REDUCTASE"/>
    <property type="match status" value="1"/>
</dbReference>
<dbReference type="Pfam" id="PF01568">
    <property type="entry name" value="Molydop_binding"/>
    <property type="match status" value="1"/>
</dbReference>
<evidence type="ECO:0000256" key="1">
    <source>
        <dbReference type="ARBA" id="ARBA00010312"/>
    </source>
</evidence>
<reference evidence="11" key="1">
    <citation type="submission" date="2020-05" db="EMBL/GenBank/DDBJ databases">
        <title>Novel species in genus Nocardioides.</title>
        <authorList>
            <person name="Zhang G."/>
        </authorList>
    </citation>
    <scope>NUCLEOTIDE SEQUENCE [LARGE SCALE GENOMIC DNA]</scope>
    <source>
        <strain evidence="11">zg-1050</strain>
    </source>
</reference>
<evidence type="ECO:0000256" key="6">
    <source>
        <dbReference type="ARBA" id="ARBA00023002"/>
    </source>
</evidence>
<dbReference type="Pfam" id="PF00384">
    <property type="entry name" value="Molybdopterin"/>
    <property type="match status" value="1"/>
</dbReference>
<dbReference type="InterPro" id="IPR006311">
    <property type="entry name" value="TAT_signal"/>
</dbReference>
<name>A0A6M8IXW6_9ACTN</name>
<feature type="domain" description="4Fe-4S Mo/W bis-MGD-type" evidence="9">
    <location>
        <begin position="68"/>
        <end position="155"/>
    </location>
</feature>
<evidence type="ECO:0000256" key="3">
    <source>
        <dbReference type="ARBA" id="ARBA00022505"/>
    </source>
</evidence>
<dbReference type="Gene3D" id="3.30.200.210">
    <property type="match status" value="1"/>
</dbReference>
<evidence type="ECO:0000256" key="5">
    <source>
        <dbReference type="ARBA" id="ARBA00022729"/>
    </source>
</evidence>
<dbReference type="PANTHER" id="PTHR43742:SF9">
    <property type="entry name" value="TETRATHIONATE REDUCTASE SUBUNIT A"/>
    <property type="match status" value="1"/>
</dbReference>
<dbReference type="InterPro" id="IPR050612">
    <property type="entry name" value="Prok_Mopterin_Oxidored"/>
</dbReference>
<dbReference type="Gene3D" id="3.40.228.10">
    <property type="entry name" value="Dimethylsulfoxide Reductase, domain 2"/>
    <property type="match status" value="1"/>
</dbReference>
<keyword evidence="4" id="KW-0479">Metal-binding</keyword>
<dbReference type="Proteomes" id="UP000503297">
    <property type="component" value="Chromosome"/>
</dbReference>
<dbReference type="GO" id="GO:0051539">
    <property type="term" value="F:4 iron, 4 sulfur cluster binding"/>
    <property type="evidence" value="ECO:0007669"/>
    <property type="project" value="UniProtKB-KW"/>
</dbReference>
<dbReference type="AlphaFoldDB" id="A0A6M8IXW6"/>
<dbReference type="PROSITE" id="PS51669">
    <property type="entry name" value="4FE4S_MOW_BIS_MGD"/>
    <property type="match status" value="1"/>
</dbReference>
<protein>
    <submittedName>
        <fullName evidence="10">Molybdopterin-dependent oxidoreductase</fullName>
    </submittedName>
</protein>
<evidence type="ECO:0000256" key="2">
    <source>
        <dbReference type="ARBA" id="ARBA00022485"/>
    </source>
</evidence>
<keyword evidence="6" id="KW-0560">Oxidoreductase</keyword>
<comment type="similarity">
    <text evidence="1">Belongs to the prokaryotic molybdopterin-containing oxidoreductase family.</text>
</comment>
<dbReference type="Gene3D" id="3.40.50.740">
    <property type="match status" value="1"/>
</dbReference>
<dbReference type="GO" id="GO:0046872">
    <property type="term" value="F:metal ion binding"/>
    <property type="evidence" value="ECO:0007669"/>
    <property type="project" value="UniProtKB-KW"/>
</dbReference>
<dbReference type="SUPFAM" id="SSF50692">
    <property type="entry name" value="ADC-like"/>
    <property type="match status" value="1"/>
</dbReference>
<evidence type="ECO:0000313" key="11">
    <source>
        <dbReference type="Proteomes" id="UP000503297"/>
    </source>
</evidence>
<keyword evidence="5" id="KW-0732">Signal</keyword>
<dbReference type="InterPro" id="IPR006657">
    <property type="entry name" value="MoPterin_dinucl-bd_dom"/>
</dbReference>
<keyword evidence="7" id="KW-0408">Iron</keyword>
<dbReference type="GO" id="GO:0016491">
    <property type="term" value="F:oxidoreductase activity"/>
    <property type="evidence" value="ECO:0007669"/>
    <property type="project" value="UniProtKB-KW"/>
</dbReference>
<organism evidence="10 11">
    <name type="scientific">Berryella wangjianweii</name>
    <dbReference type="NCBI Taxonomy" id="2734634"/>
    <lineage>
        <taxon>Bacteria</taxon>
        <taxon>Bacillati</taxon>
        <taxon>Actinomycetota</taxon>
        <taxon>Coriobacteriia</taxon>
        <taxon>Eggerthellales</taxon>
        <taxon>Eggerthellaceae</taxon>
        <taxon>Berryella</taxon>
    </lineage>
</organism>
<keyword evidence="8" id="KW-0411">Iron-sulfur</keyword>
<evidence type="ECO:0000256" key="8">
    <source>
        <dbReference type="ARBA" id="ARBA00023014"/>
    </source>
</evidence>
<proteinExistence type="inferred from homology"/>
<evidence type="ECO:0000256" key="4">
    <source>
        <dbReference type="ARBA" id="ARBA00022723"/>
    </source>
</evidence>
<evidence type="ECO:0000313" key="10">
    <source>
        <dbReference type="EMBL" id="QKF07695.1"/>
    </source>
</evidence>